<gene>
    <name evidence="1" type="primary">cdiA2_6</name>
    <name evidence="1" type="ORF">PCA31118_04305</name>
</gene>
<accession>A0A5E5AL10</accession>
<proteinExistence type="predicted"/>
<dbReference type="GO" id="GO:0016787">
    <property type="term" value="F:hydrolase activity"/>
    <property type="evidence" value="ECO:0007669"/>
    <property type="project" value="UniProtKB-KW"/>
</dbReference>
<dbReference type="Proteomes" id="UP000414136">
    <property type="component" value="Unassembled WGS sequence"/>
</dbReference>
<reference evidence="1 2" key="1">
    <citation type="submission" date="2019-08" db="EMBL/GenBank/DDBJ databases">
        <authorList>
            <person name="Peeters C."/>
        </authorList>
    </citation>
    <scope>NUCLEOTIDE SEQUENCE [LARGE SCALE GENOMIC DNA]</scope>
    <source>
        <strain evidence="1 2">LMG 31118</strain>
    </source>
</reference>
<keyword evidence="1" id="KW-0378">Hydrolase</keyword>
<evidence type="ECO:0000313" key="2">
    <source>
        <dbReference type="Proteomes" id="UP000414136"/>
    </source>
</evidence>
<keyword evidence="2" id="KW-1185">Reference proteome</keyword>
<name>A0A5E5AL10_9BURK</name>
<dbReference type="EC" id="3.1.-.-" evidence="1"/>
<dbReference type="EMBL" id="CABPSQ010000010">
    <property type="protein sequence ID" value="VVE72760.1"/>
    <property type="molecule type" value="Genomic_DNA"/>
</dbReference>
<organism evidence="1 2">
    <name type="scientific">Pandoraea captiosa</name>
    <dbReference type="NCBI Taxonomy" id="2508302"/>
    <lineage>
        <taxon>Bacteria</taxon>
        <taxon>Pseudomonadati</taxon>
        <taxon>Pseudomonadota</taxon>
        <taxon>Betaproteobacteria</taxon>
        <taxon>Burkholderiales</taxon>
        <taxon>Burkholderiaceae</taxon>
        <taxon>Pandoraea</taxon>
    </lineage>
</organism>
<evidence type="ECO:0000313" key="1">
    <source>
        <dbReference type="EMBL" id="VVE72760.1"/>
    </source>
</evidence>
<sequence>MINPPTPVGNIAATIQAPNLTLTSGGQIVNVGNVVGQSVSLTGTSLVNGITTANTYTPQVETL</sequence>
<dbReference type="AlphaFoldDB" id="A0A5E5AL10"/>
<protein>
    <submittedName>
        <fullName evidence="1">tRNA nuclease CdiA-2</fullName>
        <ecNumber evidence="1">3.1.-.-</ecNumber>
    </submittedName>
</protein>